<reference evidence="6 7" key="2">
    <citation type="submission" date="2020-04" db="EMBL/GenBank/DDBJ databases">
        <authorList>
            <person name="De Canck E."/>
        </authorList>
    </citation>
    <scope>NUCLEOTIDE SEQUENCE [LARGE SCALE GENOMIC DNA]</scope>
    <source>
        <strain evidence="3 6">LMG 3328</strain>
        <strain evidence="4 7">LMG 7053</strain>
    </source>
</reference>
<dbReference type="PANTHER" id="PTHR31964">
    <property type="entry name" value="ADENINE NUCLEOTIDE ALPHA HYDROLASES-LIKE SUPERFAMILY PROTEIN"/>
    <property type="match status" value="1"/>
</dbReference>
<gene>
    <name evidence="5" type="ORF">HGQ98_15220</name>
    <name evidence="3" type="ORF">LMG3328_03938</name>
    <name evidence="4" type="ORF">LMG7053_06102</name>
</gene>
<dbReference type="GeneID" id="94357505"/>
<feature type="domain" description="UspA" evidence="2">
    <location>
        <begin position="1"/>
        <end position="140"/>
    </location>
</feature>
<evidence type="ECO:0000313" key="6">
    <source>
        <dbReference type="Proteomes" id="UP000494122"/>
    </source>
</evidence>
<dbReference type="Proteomes" id="UP000494122">
    <property type="component" value="Unassembled WGS sequence"/>
</dbReference>
<accession>A0A1D8IBG0</accession>
<dbReference type="Gene3D" id="3.40.50.620">
    <property type="entry name" value="HUPs"/>
    <property type="match status" value="1"/>
</dbReference>
<dbReference type="Proteomes" id="UP000542405">
    <property type="component" value="Unassembled WGS sequence"/>
</dbReference>
<reference evidence="5 8" key="1">
    <citation type="submission" date="2020-04" db="EMBL/GenBank/DDBJ databases">
        <title>Achromobacter ruhlandii genome sequencing and assembly.</title>
        <authorList>
            <person name="Martins R.C.R."/>
            <person name="Perdigao-Neto L.V."/>
            <person name="Levin A.S.S."/>
            <person name="Costa S.F."/>
        </authorList>
    </citation>
    <scope>NUCLEOTIDE SEQUENCE [LARGE SCALE GENOMIC DNA]</scope>
    <source>
        <strain evidence="5 8">9035ralo</strain>
    </source>
</reference>
<dbReference type="AlphaFoldDB" id="A0A1D8IBG0"/>
<dbReference type="EMBL" id="CADILJ010000152">
    <property type="protein sequence ID" value="CAB3959996.1"/>
    <property type="molecule type" value="Genomic_DNA"/>
</dbReference>
<dbReference type="InterPro" id="IPR006015">
    <property type="entry name" value="Universal_stress_UspA"/>
</dbReference>
<protein>
    <submittedName>
        <fullName evidence="5">Universal stress protein</fullName>
    </submittedName>
</protein>
<keyword evidence="7" id="KW-1185">Reference proteome</keyword>
<comment type="similarity">
    <text evidence="1">Belongs to the universal stress protein A family.</text>
</comment>
<dbReference type="InterPro" id="IPR014729">
    <property type="entry name" value="Rossmann-like_a/b/a_fold"/>
</dbReference>
<proteinExistence type="inferred from homology"/>
<name>A0A1D8IBG0_9BURK</name>
<dbReference type="Proteomes" id="UP000494161">
    <property type="component" value="Unassembled WGS sequence"/>
</dbReference>
<dbReference type="EMBL" id="CADILE010000012">
    <property type="protein sequence ID" value="CAB3893977.1"/>
    <property type="molecule type" value="Genomic_DNA"/>
</dbReference>
<dbReference type="CDD" id="cd00293">
    <property type="entry name" value="USP-like"/>
    <property type="match status" value="1"/>
</dbReference>
<dbReference type="RefSeq" id="WP_049073753.1">
    <property type="nucleotide sequence ID" value="NZ_CADILE010000012.1"/>
</dbReference>
<dbReference type="PRINTS" id="PR01438">
    <property type="entry name" value="UNVRSLSTRESS"/>
</dbReference>
<dbReference type="InterPro" id="IPR006016">
    <property type="entry name" value="UspA"/>
</dbReference>
<evidence type="ECO:0000313" key="4">
    <source>
        <dbReference type="EMBL" id="CAB3959996.1"/>
    </source>
</evidence>
<organism evidence="5 8">
    <name type="scientific">Achromobacter ruhlandii</name>
    <dbReference type="NCBI Taxonomy" id="72557"/>
    <lineage>
        <taxon>Bacteria</taxon>
        <taxon>Pseudomonadati</taxon>
        <taxon>Pseudomonadota</taxon>
        <taxon>Betaproteobacteria</taxon>
        <taxon>Burkholderiales</taxon>
        <taxon>Alcaligenaceae</taxon>
        <taxon>Achromobacter</taxon>
    </lineage>
</organism>
<evidence type="ECO:0000313" key="7">
    <source>
        <dbReference type="Proteomes" id="UP000494161"/>
    </source>
</evidence>
<sequence>MKNVLIPVDGSANSLRAVRYMIDHVREHGACNLHLLNVQPPIVSGAVLAFVSHDMIQQYYEDEARTALADAKAALDKAGIMYQSNLRVGNVAESIQAYAAEHQCDHIVMGSRGLGAAGSLMLGSVALKLLHAVHVPVVMVN</sequence>
<evidence type="ECO:0000313" key="5">
    <source>
        <dbReference type="EMBL" id="NMU91099.1"/>
    </source>
</evidence>
<evidence type="ECO:0000259" key="2">
    <source>
        <dbReference type="Pfam" id="PF00582"/>
    </source>
</evidence>
<dbReference type="Pfam" id="PF00582">
    <property type="entry name" value="Usp"/>
    <property type="match status" value="1"/>
</dbReference>
<dbReference type="PANTHER" id="PTHR31964:SF113">
    <property type="entry name" value="USPA DOMAIN-CONTAINING PROTEIN"/>
    <property type="match status" value="1"/>
</dbReference>
<evidence type="ECO:0000256" key="1">
    <source>
        <dbReference type="ARBA" id="ARBA00008791"/>
    </source>
</evidence>
<dbReference type="EMBL" id="JABBZE010000168">
    <property type="protein sequence ID" value="NMU91099.1"/>
    <property type="molecule type" value="Genomic_DNA"/>
</dbReference>
<evidence type="ECO:0000313" key="3">
    <source>
        <dbReference type="EMBL" id="CAB3893977.1"/>
    </source>
</evidence>
<dbReference type="SUPFAM" id="SSF52402">
    <property type="entry name" value="Adenine nucleotide alpha hydrolases-like"/>
    <property type="match status" value="1"/>
</dbReference>
<evidence type="ECO:0000313" key="8">
    <source>
        <dbReference type="Proteomes" id="UP000542405"/>
    </source>
</evidence>